<accession>A0A167Y4D2</accession>
<protein>
    <submittedName>
        <fullName evidence="1">Cystathionine gamma-synthase, converts cysteine into cystathionine</fullName>
    </submittedName>
</protein>
<evidence type="ECO:0000313" key="2">
    <source>
        <dbReference type="Proteomes" id="UP000078544"/>
    </source>
</evidence>
<dbReference type="AlphaFoldDB" id="A0A167Y4D2"/>
<keyword evidence="2" id="KW-1185">Reference proteome</keyword>
<dbReference type="OrthoDB" id="5420258at2759"/>
<sequence>MSATITTSFGQAVPPAPRHAVTVHKGAVWENAVKFGAGVPSVIAKFYDVYPRICPRTRPHRDILGDAVLRHVDQSGAACLLFLSLQPAKQGVEYAISTRRGDGVDTRQLRAEALDIRAFVAKDPFLLSFSLQKSLVSWVCASGGPTGGRLRRAGLAALERGPARTSNTIQHQTHD</sequence>
<evidence type="ECO:0000313" key="1">
    <source>
        <dbReference type="EMBL" id="KZZ90845.1"/>
    </source>
</evidence>
<dbReference type="STRING" id="1081109.A0A167Y4D2"/>
<organism evidence="1 2">
    <name type="scientific">Moelleriella libera RCEF 2490</name>
    <dbReference type="NCBI Taxonomy" id="1081109"/>
    <lineage>
        <taxon>Eukaryota</taxon>
        <taxon>Fungi</taxon>
        <taxon>Dikarya</taxon>
        <taxon>Ascomycota</taxon>
        <taxon>Pezizomycotina</taxon>
        <taxon>Sordariomycetes</taxon>
        <taxon>Hypocreomycetidae</taxon>
        <taxon>Hypocreales</taxon>
        <taxon>Clavicipitaceae</taxon>
        <taxon>Moelleriella</taxon>
    </lineage>
</organism>
<gene>
    <name evidence="1" type="ORF">AAL_07071</name>
</gene>
<dbReference type="EMBL" id="AZGY01000020">
    <property type="protein sequence ID" value="KZZ90845.1"/>
    <property type="molecule type" value="Genomic_DNA"/>
</dbReference>
<dbReference type="Proteomes" id="UP000078544">
    <property type="component" value="Unassembled WGS sequence"/>
</dbReference>
<proteinExistence type="predicted"/>
<comment type="caution">
    <text evidence="1">The sequence shown here is derived from an EMBL/GenBank/DDBJ whole genome shotgun (WGS) entry which is preliminary data.</text>
</comment>
<reference evidence="1 2" key="1">
    <citation type="journal article" date="2016" name="Genome Biol. Evol.">
        <title>Divergent and convergent evolution of fungal pathogenicity.</title>
        <authorList>
            <person name="Shang Y."/>
            <person name="Xiao G."/>
            <person name="Zheng P."/>
            <person name="Cen K."/>
            <person name="Zhan S."/>
            <person name="Wang C."/>
        </authorList>
    </citation>
    <scope>NUCLEOTIDE SEQUENCE [LARGE SCALE GENOMIC DNA]</scope>
    <source>
        <strain evidence="1 2">RCEF 2490</strain>
    </source>
</reference>
<name>A0A167Y4D2_9HYPO</name>